<dbReference type="OrthoDB" id="2117453at2759"/>
<sequence>MGFYEVLALGARITQAIFSLIVLGCCAYVVSQLAVPDGFGGTNHIQFSQANFMIFVSIWSLLVVGYQIAVPRFSDKLGHKFIVLGLDALTALFWFSGFIALSVVAGVYTYGNGYFSGSNWYHTLQAACAFGAFAWISFMITTVLSALNVFRGNTGSAKHGHDMGTV</sequence>
<dbReference type="Proteomes" id="UP000664169">
    <property type="component" value="Unassembled WGS sequence"/>
</dbReference>
<keyword evidence="4 5" id="KW-0472">Membrane</keyword>
<keyword evidence="8" id="KW-1185">Reference proteome</keyword>
<dbReference type="PANTHER" id="PTHR37451:SF1">
    <property type="entry name" value="MARVEL DOMAIN-CONTAINING PROTEIN"/>
    <property type="match status" value="1"/>
</dbReference>
<accession>A0A8H3EG08</accession>
<evidence type="ECO:0000256" key="2">
    <source>
        <dbReference type="ARBA" id="ARBA00022692"/>
    </source>
</evidence>
<evidence type="ECO:0000313" key="7">
    <source>
        <dbReference type="EMBL" id="CAF9904533.1"/>
    </source>
</evidence>
<feature type="domain" description="MARVEL" evidence="6">
    <location>
        <begin position="9"/>
        <end position="144"/>
    </location>
</feature>
<evidence type="ECO:0000256" key="3">
    <source>
        <dbReference type="ARBA" id="ARBA00022989"/>
    </source>
</evidence>
<evidence type="ECO:0000256" key="4">
    <source>
        <dbReference type="ARBA" id="ARBA00023136"/>
    </source>
</evidence>
<comment type="caution">
    <text evidence="7">The sequence shown here is derived from an EMBL/GenBank/DDBJ whole genome shotgun (WGS) entry which is preliminary data.</text>
</comment>
<evidence type="ECO:0000259" key="6">
    <source>
        <dbReference type="Pfam" id="PF01284"/>
    </source>
</evidence>
<reference evidence="7" key="1">
    <citation type="submission" date="2021-03" db="EMBL/GenBank/DDBJ databases">
        <authorList>
            <person name="Tagirdzhanova G."/>
        </authorList>
    </citation>
    <scope>NUCLEOTIDE SEQUENCE</scope>
</reference>
<dbReference type="Pfam" id="PF01284">
    <property type="entry name" value="MARVEL"/>
    <property type="match status" value="1"/>
</dbReference>
<comment type="subcellular location">
    <subcellularLocation>
        <location evidence="1">Membrane</location>
        <topology evidence="1">Multi-pass membrane protein</topology>
    </subcellularLocation>
</comment>
<name>A0A8H3EG08_9LECA</name>
<gene>
    <name evidence="7" type="ORF">GOMPHAMPRED_002871</name>
</gene>
<keyword evidence="2 5" id="KW-0812">Transmembrane</keyword>
<proteinExistence type="predicted"/>
<keyword evidence="3 5" id="KW-1133">Transmembrane helix</keyword>
<feature type="transmembrane region" description="Helical" evidence="5">
    <location>
        <begin position="7"/>
        <end position="30"/>
    </location>
</feature>
<protein>
    <recommendedName>
        <fullName evidence="6">MARVEL domain-containing protein</fullName>
    </recommendedName>
</protein>
<dbReference type="GO" id="GO:0016020">
    <property type="term" value="C:membrane"/>
    <property type="evidence" value="ECO:0007669"/>
    <property type="project" value="UniProtKB-SubCell"/>
</dbReference>
<evidence type="ECO:0000256" key="5">
    <source>
        <dbReference type="SAM" id="Phobius"/>
    </source>
</evidence>
<dbReference type="PANTHER" id="PTHR37451">
    <property type="entry name" value="MARVEL DOMAIN"/>
    <property type="match status" value="1"/>
</dbReference>
<evidence type="ECO:0000313" key="8">
    <source>
        <dbReference type="Proteomes" id="UP000664169"/>
    </source>
</evidence>
<dbReference type="InterPro" id="IPR008253">
    <property type="entry name" value="Marvel"/>
</dbReference>
<feature type="transmembrane region" description="Helical" evidence="5">
    <location>
        <begin position="124"/>
        <end position="150"/>
    </location>
</feature>
<feature type="transmembrane region" description="Helical" evidence="5">
    <location>
        <begin position="81"/>
        <end position="104"/>
    </location>
</feature>
<dbReference type="EMBL" id="CAJPDQ010000002">
    <property type="protein sequence ID" value="CAF9904533.1"/>
    <property type="molecule type" value="Genomic_DNA"/>
</dbReference>
<dbReference type="AlphaFoldDB" id="A0A8H3EG08"/>
<feature type="transmembrane region" description="Helical" evidence="5">
    <location>
        <begin position="50"/>
        <end position="69"/>
    </location>
</feature>
<evidence type="ECO:0000256" key="1">
    <source>
        <dbReference type="ARBA" id="ARBA00004141"/>
    </source>
</evidence>
<organism evidence="7 8">
    <name type="scientific">Gomphillus americanus</name>
    <dbReference type="NCBI Taxonomy" id="1940652"/>
    <lineage>
        <taxon>Eukaryota</taxon>
        <taxon>Fungi</taxon>
        <taxon>Dikarya</taxon>
        <taxon>Ascomycota</taxon>
        <taxon>Pezizomycotina</taxon>
        <taxon>Lecanoromycetes</taxon>
        <taxon>OSLEUM clade</taxon>
        <taxon>Ostropomycetidae</taxon>
        <taxon>Ostropales</taxon>
        <taxon>Graphidaceae</taxon>
        <taxon>Gomphilloideae</taxon>
        <taxon>Gomphillus</taxon>
    </lineage>
</organism>